<comment type="caution">
    <text evidence="1">The sequence shown here is derived from an EMBL/GenBank/DDBJ whole genome shotgun (WGS) entry which is preliminary data.</text>
</comment>
<name>A0ABR8DPH1_9NOSO</name>
<keyword evidence="2" id="KW-1185">Reference proteome</keyword>
<organism evidence="1 2">
    <name type="scientific">Nostoc flagelliforme FACHB-838</name>
    <dbReference type="NCBI Taxonomy" id="2692904"/>
    <lineage>
        <taxon>Bacteria</taxon>
        <taxon>Bacillati</taxon>
        <taxon>Cyanobacteriota</taxon>
        <taxon>Cyanophyceae</taxon>
        <taxon>Nostocales</taxon>
        <taxon>Nostocaceae</taxon>
        <taxon>Nostoc</taxon>
    </lineage>
</organism>
<dbReference type="Proteomes" id="UP000623440">
    <property type="component" value="Unassembled WGS sequence"/>
</dbReference>
<dbReference type="EMBL" id="JACJSI010000016">
    <property type="protein sequence ID" value="MBD2530070.1"/>
    <property type="molecule type" value="Genomic_DNA"/>
</dbReference>
<accession>A0ABR8DPH1</accession>
<proteinExistence type="predicted"/>
<reference evidence="1 2" key="1">
    <citation type="journal article" date="2020" name="ISME J.">
        <title>Comparative genomics reveals insights into cyanobacterial evolution and habitat adaptation.</title>
        <authorList>
            <person name="Chen M.Y."/>
            <person name="Teng W.K."/>
            <person name="Zhao L."/>
            <person name="Hu C.X."/>
            <person name="Zhou Y.K."/>
            <person name="Han B.P."/>
            <person name="Song L.R."/>
            <person name="Shu W.S."/>
        </authorList>
    </citation>
    <scope>NUCLEOTIDE SEQUENCE [LARGE SCALE GENOMIC DNA]</scope>
    <source>
        <strain evidence="1 2">FACHB-838</strain>
    </source>
</reference>
<evidence type="ECO:0000313" key="1">
    <source>
        <dbReference type="EMBL" id="MBD2530070.1"/>
    </source>
</evidence>
<evidence type="ECO:0008006" key="3">
    <source>
        <dbReference type="Google" id="ProtNLM"/>
    </source>
</evidence>
<gene>
    <name evidence="1" type="ORF">H6G97_11015</name>
</gene>
<sequence>MNTAHCNCPLEWLHLDRKDAINCRLYNNQFFVETAIYRVLTLRSRSCHQPAYSPKLGIADN</sequence>
<protein>
    <recommendedName>
        <fullName evidence="3">Transposase</fullName>
    </recommendedName>
</protein>
<evidence type="ECO:0000313" key="2">
    <source>
        <dbReference type="Proteomes" id="UP000623440"/>
    </source>
</evidence>